<dbReference type="AlphaFoldDB" id="A0A8H6LWG8"/>
<comment type="caution">
    <text evidence="1">The sequence shown here is derived from an EMBL/GenBank/DDBJ whole genome shotgun (WGS) entry which is preliminary data.</text>
</comment>
<keyword evidence="2" id="KW-1185">Reference proteome</keyword>
<dbReference type="Proteomes" id="UP000521943">
    <property type="component" value="Unassembled WGS sequence"/>
</dbReference>
<accession>A0A8H6LWG8</accession>
<reference evidence="1 2" key="1">
    <citation type="submission" date="2020-07" db="EMBL/GenBank/DDBJ databases">
        <title>Comparative genomics of pyrophilous fungi reveals a link between fire events and developmental genes.</title>
        <authorList>
            <consortium name="DOE Joint Genome Institute"/>
            <person name="Steindorff A.S."/>
            <person name="Carver A."/>
            <person name="Calhoun S."/>
            <person name="Stillman K."/>
            <person name="Liu H."/>
            <person name="Lipzen A."/>
            <person name="Pangilinan J."/>
            <person name="Labutti K."/>
            <person name="Bruns T.D."/>
            <person name="Grigoriev I.V."/>
        </authorList>
    </citation>
    <scope>NUCLEOTIDE SEQUENCE [LARGE SCALE GENOMIC DNA]</scope>
    <source>
        <strain evidence="1 2">CBS 144469</strain>
    </source>
</reference>
<organism evidence="1 2">
    <name type="scientific">Ephemerocybe angulata</name>
    <dbReference type="NCBI Taxonomy" id="980116"/>
    <lineage>
        <taxon>Eukaryota</taxon>
        <taxon>Fungi</taxon>
        <taxon>Dikarya</taxon>
        <taxon>Basidiomycota</taxon>
        <taxon>Agaricomycotina</taxon>
        <taxon>Agaricomycetes</taxon>
        <taxon>Agaricomycetidae</taxon>
        <taxon>Agaricales</taxon>
        <taxon>Agaricineae</taxon>
        <taxon>Psathyrellaceae</taxon>
        <taxon>Ephemerocybe</taxon>
    </lineage>
</organism>
<evidence type="ECO:0000313" key="1">
    <source>
        <dbReference type="EMBL" id="KAF6743751.1"/>
    </source>
</evidence>
<evidence type="ECO:0000313" key="2">
    <source>
        <dbReference type="Proteomes" id="UP000521943"/>
    </source>
</evidence>
<proteinExistence type="predicted"/>
<sequence length="379" mass="42815">MQVITAPQDPPEHPPTIWQTPNLIDKIIDEYAFSNDQIPAFDPFIAALYDLLRLALVGRNWVKRSRYHFFREGYKTTFYLDSARKVRVLSDLLDNRHCTLRELTLKHVAIHNIVGRRCDPAIFPFLQKCHITRSFSITLSHPPLPSGAILRDFPWNMISSWTLLKELTVVGKIPRIQTIGAVILALPNLKTLKANIAFEYSEIPPVSQGLSLPSIENLEIGPRGYPLLRWFSLYPQARPKVLSLDVDSEDPSPLEEYAFANSEGVNHLSVTLHQGTYASDLAQGMMFLDEVLEMKVQLLYPDHTATQAILRTLEALSPGIASEDLMDLTITLPTLQDGVKDQLIVLSALEGFLTESVPLLPVDLCICVSERNTQEWEFF</sequence>
<dbReference type="OrthoDB" id="3124769at2759"/>
<gene>
    <name evidence="1" type="ORF">DFP72DRAFT_1079572</name>
</gene>
<dbReference type="EMBL" id="JACGCI010000136">
    <property type="protein sequence ID" value="KAF6743751.1"/>
    <property type="molecule type" value="Genomic_DNA"/>
</dbReference>
<name>A0A8H6LWG8_9AGAR</name>
<protein>
    <submittedName>
        <fullName evidence="1">Uncharacterized protein</fullName>
    </submittedName>
</protein>